<dbReference type="PROSITE" id="PS51829">
    <property type="entry name" value="P_HOMO_B"/>
    <property type="match status" value="1"/>
</dbReference>
<dbReference type="GO" id="GO:0008237">
    <property type="term" value="F:metallopeptidase activity"/>
    <property type="evidence" value="ECO:0007669"/>
    <property type="project" value="UniProtKB-KW"/>
</dbReference>
<protein>
    <submittedName>
        <fullName evidence="6">M6 family metalloprotease domain-containing protein</fullName>
    </submittedName>
</protein>
<dbReference type="Gene3D" id="2.60.120.260">
    <property type="entry name" value="Galactose-binding domain-like"/>
    <property type="match status" value="1"/>
</dbReference>
<feature type="compositionally biased region" description="Low complexity" evidence="3">
    <location>
        <begin position="502"/>
        <end position="517"/>
    </location>
</feature>
<dbReference type="SUPFAM" id="SSF49785">
    <property type="entry name" value="Galactose-binding domain-like"/>
    <property type="match status" value="1"/>
</dbReference>
<dbReference type="InterPro" id="IPR008757">
    <property type="entry name" value="Peptidase_M6-like_domain"/>
</dbReference>
<dbReference type="PANTHER" id="PTHR41775">
    <property type="entry name" value="SECRETED PROTEIN-RELATED"/>
    <property type="match status" value="1"/>
</dbReference>
<dbReference type="PANTHER" id="PTHR41775:SF1">
    <property type="entry name" value="PEPTIDASE M6-LIKE DOMAIN-CONTAINING PROTEIN"/>
    <property type="match status" value="1"/>
</dbReference>
<feature type="domain" description="P/Homo B" evidence="4">
    <location>
        <begin position="516"/>
        <end position="643"/>
    </location>
</feature>
<dbReference type="InterPro" id="IPR002884">
    <property type="entry name" value="P_dom"/>
</dbReference>
<dbReference type="AlphaFoldDB" id="A0A450YUB4"/>
<sequence>MSMLLGNVKTFPQGNGPDIQLKVFGDEFYARYETPEGYTVAYDDQQEKYCYAMLAAGHIVSSGISIDEPAPDGLSYHIQEDKTVRNDAFTRRKDELHPKESPPPGVFGALGRNNGLLSGQPLSIGKVRGLTIIVNFRDVRTSVTSEQVDALLNGDNFSDYNNYCSVKKYFQIMSNGKLEYTNTVVGPVQLPNNRSHYVRNAFMPEALERAVREFGVDLKQFDSQNRGIADGINFVYAGESVYRGDLWPHNSDMRRYGNLRYDGVQAQLYTIQSIGRVPADMSIGTFCHEAGHLVCRFPDLYDYGNRDGDSDPSAGLGIYCLMAYGDPHTGGRIPSPISPYFRELAGWTEEVSLNRGGVFEVKHGDYGKVYKYKTRKPNEYFMVENRSKMGIDSPSPASGLAVYHCDIYGSNEWQDGTADKHYQCALIQADGRRDLESNQRSGGDAGDLFKARSGLVLSHNTSPHSRAWGGTDSGLRISDISAPGETIRFTVGDSRDPDDPTEPTGPTGPTEPTEPTGPTGGGGSGTIIKSSSPSALIPDRDPNGVTDTVTIARSGKITALGLQVDISHTYAGDLKIEFLTPHGKATLKEQDIEDHTDDWRRAYNIGGLEGKPMAGNWSLKVIDVASGDIGILNSWKLTVRYTS</sequence>
<feature type="region of interest" description="Disordered" evidence="3">
    <location>
        <begin position="459"/>
        <end position="547"/>
    </location>
</feature>
<accession>A0A450YUB4</accession>
<reference evidence="6" key="1">
    <citation type="submission" date="2019-02" db="EMBL/GenBank/DDBJ databases">
        <authorList>
            <person name="Gruber-Vodicka R. H."/>
            <person name="Seah K. B. B."/>
        </authorList>
    </citation>
    <scope>NUCLEOTIDE SEQUENCE</scope>
    <source>
        <strain evidence="7">BECK_S127</strain>
        <strain evidence="6">BECK_S1320</strain>
        <strain evidence="5">BECK_S1321</strain>
    </source>
</reference>
<dbReference type="EMBL" id="CAADFR010000045">
    <property type="protein sequence ID" value="VFK39652.1"/>
    <property type="molecule type" value="Genomic_DNA"/>
</dbReference>
<evidence type="ECO:0000259" key="4">
    <source>
        <dbReference type="PROSITE" id="PS51829"/>
    </source>
</evidence>
<dbReference type="GO" id="GO:0006508">
    <property type="term" value="P:proteolysis"/>
    <property type="evidence" value="ECO:0007669"/>
    <property type="project" value="UniProtKB-KW"/>
</dbReference>
<keyword evidence="6" id="KW-0482">Metalloprotease</keyword>
<dbReference type="EMBL" id="CAADFU010000048">
    <property type="protein sequence ID" value="VFK45082.1"/>
    <property type="molecule type" value="Genomic_DNA"/>
</dbReference>
<evidence type="ECO:0000256" key="2">
    <source>
        <dbReference type="ARBA" id="ARBA00022801"/>
    </source>
</evidence>
<evidence type="ECO:0000256" key="3">
    <source>
        <dbReference type="SAM" id="MobiDB-lite"/>
    </source>
</evidence>
<name>A0A450YUB4_9GAMM</name>
<evidence type="ECO:0000256" key="1">
    <source>
        <dbReference type="ARBA" id="ARBA00022670"/>
    </source>
</evidence>
<keyword evidence="1 6" id="KW-0645">Protease</keyword>
<dbReference type="InterPro" id="IPR008979">
    <property type="entry name" value="Galactose-bd-like_sf"/>
</dbReference>
<organism evidence="6">
    <name type="scientific">Candidatus Kentrum sp. SD</name>
    <dbReference type="NCBI Taxonomy" id="2126332"/>
    <lineage>
        <taxon>Bacteria</taxon>
        <taxon>Pseudomonadati</taxon>
        <taxon>Pseudomonadota</taxon>
        <taxon>Gammaproteobacteria</taxon>
        <taxon>Candidatus Kentrum</taxon>
    </lineage>
</organism>
<proteinExistence type="predicted"/>
<dbReference type="GO" id="GO:0004252">
    <property type="term" value="F:serine-type endopeptidase activity"/>
    <property type="evidence" value="ECO:0007669"/>
    <property type="project" value="InterPro"/>
</dbReference>
<gene>
    <name evidence="7" type="ORF">BECKSD772D_GA0070982_101032</name>
    <name evidence="6" type="ORF">BECKSD772E_GA0070983_10486</name>
    <name evidence="5" type="ORF">BECKSD772F_GA0070984_10456</name>
</gene>
<evidence type="ECO:0000313" key="5">
    <source>
        <dbReference type="EMBL" id="VFK39652.1"/>
    </source>
</evidence>
<evidence type="ECO:0000313" key="6">
    <source>
        <dbReference type="EMBL" id="VFK45082.1"/>
    </source>
</evidence>
<dbReference type="NCBIfam" id="TIGR03296">
    <property type="entry name" value="M6dom_TIGR03296"/>
    <property type="match status" value="1"/>
</dbReference>
<dbReference type="EMBL" id="CAADHB010000010">
    <property type="protein sequence ID" value="VFK78264.1"/>
    <property type="molecule type" value="Genomic_DNA"/>
</dbReference>
<evidence type="ECO:0000313" key="7">
    <source>
        <dbReference type="EMBL" id="VFK78264.1"/>
    </source>
</evidence>
<keyword evidence="2" id="KW-0378">Hydrolase</keyword>
<dbReference type="Pfam" id="PF01483">
    <property type="entry name" value="P_proprotein"/>
    <property type="match status" value="1"/>
</dbReference>